<feature type="transmembrane region" description="Helical" evidence="6">
    <location>
        <begin position="197"/>
        <end position="219"/>
    </location>
</feature>
<feature type="transmembrane region" description="Helical" evidence="6">
    <location>
        <begin position="90"/>
        <end position="110"/>
    </location>
</feature>
<dbReference type="PANTHER" id="PTHR23507">
    <property type="entry name" value="ZGC:174356"/>
    <property type="match status" value="1"/>
</dbReference>
<evidence type="ECO:0000313" key="8">
    <source>
        <dbReference type="EMBL" id="CAL1546875.1"/>
    </source>
</evidence>
<feature type="transmembrane region" description="Helical" evidence="6">
    <location>
        <begin position="444"/>
        <end position="464"/>
    </location>
</feature>
<organism evidence="8 9">
    <name type="scientific">Lymnaea stagnalis</name>
    <name type="common">Great pond snail</name>
    <name type="synonym">Helix stagnalis</name>
    <dbReference type="NCBI Taxonomy" id="6523"/>
    <lineage>
        <taxon>Eukaryota</taxon>
        <taxon>Metazoa</taxon>
        <taxon>Spiralia</taxon>
        <taxon>Lophotrochozoa</taxon>
        <taxon>Mollusca</taxon>
        <taxon>Gastropoda</taxon>
        <taxon>Heterobranchia</taxon>
        <taxon>Euthyneura</taxon>
        <taxon>Panpulmonata</taxon>
        <taxon>Hygrophila</taxon>
        <taxon>Lymnaeoidea</taxon>
        <taxon>Lymnaeidae</taxon>
        <taxon>Lymnaea</taxon>
    </lineage>
</organism>
<keyword evidence="9" id="KW-1185">Reference proteome</keyword>
<feature type="transmembrane region" description="Helical" evidence="6">
    <location>
        <begin position="353"/>
        <end position="376"/>
    </location>
</feature>
<sequence length="552" mass="61267">MADRKRHRPSDRDGKPGTSSAANDQHTNDYTSNFDSLSWDIPRTDMLRATNILRNQLDDDGNSEDEPLLTPEYSHKPVTEKEEGVSARGAWNIAIALVVLSLSTMSYALFNDAFSQWLYVEFEYMVLGSNASFINDSASSNPCIKGNNNSSPWAAELDEAQARASRFNTWAMLISLLPAVITNTLLGAYADRIGRRVLFILPLFGMMTKYGFTSAVAYWKLNVYWALFGTLLSGLSGSMPALFMAIYVYTADNTGHNKSRSFGMVVAQATMNIFYALTHLVVGYFIKGEGYIWPMFTATLVLCLSLLVCVCFLRETLDTSNLGKRASLIQGVKSVFGFYLVKTDNPRYKRKDFLMLGFVFFMYSTCLGVSIQSLYLMNEPLCWSSVKMGNVITFQGLLSSFASLFLMRLIQKIFSDETISIVSLISAGASRFVLAFAVNETMIFVAYTIGMFENLLLPIIRAILSRMVPSDKRGSLFASVAVIEVATLAVAGAGLDALYSLTVDIWHGLTYFVIAICLVLAATVMLLFNIIIKRRQPSGKSIIVIEEKLNDN</sequence>
<feature type="transmembrane region" description="Helical" evidence="6">
    <location>
        <begin position="511"/>
        <end position="532"/>
    </location>
</feature>
<dbReference type="GO" id="GO:0016020">
    <property type="term" value="C:membrane"/>
    <property type="evidence" value="ECO:0007669"/>
    <property type="project" value="UniProtKB-SubCell"/>
</dbReference>
<evidence type="ECO:0000256" key="4">
    <source>
        <dbReference type="ARBA" id="ARBA00023136"/>
    </source>
</evidence>
<dbReference type="PROSITE" id="PS50850">
    <property type="entry name" value="MFS"/>
    <property type="match status" value="1"/>
</dbReference>
<dbReference type="SUPFAM" id="SSF103473">
    <property type="entry name" value="MFS general substrate transporter"/>
    <property type="match status" value="1"/>
</dbReference>
<keyword evidence="4 6" id="KW-0472">Membrane</keyword>
<feature type="transmembrane region" description="Helical" evidence="6">
    <location>
        <begin position="170"/>
        <end position="190"/>
    </location>
</feature>
<dbReference type="Pfam" id="PF07690">
    <property type="entry name" value="MFS_1"/>
    <property type="match status" value="1"/>
</dbReference>
<evidence type="ECO:0000313" key="9">
    <source>
        <dbReference type="Proteomes" id="UP001497497"/>
    </source>
</evidence>
<feature type="transmembrane region" description="Helical" evidence="6">
    <location>
        <begin position="262"/>
        <end position="286"/>
    </location>
</feature>
<dbReference type="PANTHER" id="PTHR23507:SF1">
    <property type="entry name" value="FI18259P1-RELATED"/>
    <property type="match status" value="1"/>
</dbReference>
<dbReference type="GO" id="GO:0022857">
    <property type="term" value="F:transmembrane transporter activity"/>
    <property type="evidence" value="ECO:0007669"/>
    <property type="project" value="InterPro"/>
</dbReference>
<keyword evidence="3 6" id="KW-1133">Transmembrane helix</keyword>
<gene>
    <name evidence="8" type="ORF">GSLYS_00020252001</name>
</gene>
<proteinExistence type="predicted"/>
<comment type="caution">
    <text evidence="8">The sequence shown here is derived from an EMBL/GenBank/DDBJ whole genome shotgun (WGS) entry which is preliminary data.</text>
</comment>
<dbReference type="InterPro" id="IPR011701">
    <property type="entry name" value="MFS"/>
</dbReference>
<comment type="subcellular location">
    <subcellularLocation>
        <location evidence="1">Membrane</location>
        <topology evidence="1">Multi-pass membrane protein</topology>
    </subcellularLocation>
</comment>
<name>A0AAV2IJ47_LYMST</name>
<dbReference type="Gene3D" id="1.20.1250.20">
    <property type="entry name" value="MFS general substrate transporter like domains"/>
    <property type="match status" value="1"/>
</dbReference>
<evidence type="ECO:0000256" key="2">
    <source>
        <dbReference type="ARBA" id="ARBA00022692"/>
    </source>
</evidence>
<evidence type="ECO:0000256" key="1">
    <source>
        <dbReference type="ARBA" id="ARBA00004141"/>
    </source>
</evidence>
<dbReference type="InterPro" id="IPR020846">
    <property type="entry name" value="MFS_dom"/>
</dbReference>
<dbReference type="AlphaFoldDB" id="A0AAV2IJ47"/>
<feature type="domain" description="Major facilitator superfamily (MFS) profile" evidence="7">
    <location>
        <begin position="116"/>
        <end position="533"/>
    </location>
</feature>
<accession>A0AAV2IJ47</accession>
<keyword evidence="2 6" id="KW-0812">Transmembrane</keyword>
<feature type="region of interest" description="Disordered" evidence="5">
    <location>
        <begin position="1"/>
        <end position="33"/>
    </location>
</feature>
<reference evidence="8 9" key="1">
    <citation type="submission" date="2024-04" db="EMBL/GenBank/DDBJ databases">
        <authorList>
            <consortium name="Genoscope - CEA"/>
            <person name="William W."/>
        </authorList>
    </citation>
    <scope>NUCLEOTIDE SEQUENCE [LARGE SCALE GENOMIC DNA]</scope>
</reference>
<feature type="transmembrane region" description="Helical" evidence="6">
    <location>
        <begin position="419"/>
        <end position="438"/>
    </location>
</feature>
<feature type="transmembrane region" description="Helical" evidence="6">
    <location>
        <begin position="292"/>
        <end position="313"/>
    </location>
</feature>
<dbReference type="InterPro" id="IPR036259">
    <property type="entry name" value="MFS_trans_sf"/>
</dbReference>
<dbReference type="EMBL" id="CAXITT010000872">
    <property type="protein sequence ID" value="CAL1546875.1"/>
    <property type="molecule type" value="Genomic_DNA"/>
</dbReference>
<feature type="transmembrane region" description="Helical" evidence="6">
    <location>
        <begin position="225"/>
        <end position="250"/>
    </location>
</feature>
<feature type="compositionally biased region" description="Polar residues" evidence="5">
    <location>
        <begin position="17"/>
        <end position="33"/>
    </location>
</feature>
<dbReference type="Proteomes" id="UP001497497">
    <property type="component" value="Unassembled WGS sequence"/>
</dbReference>
<evidence type="ECO:0000256" key="6">
    <source>
        <dbReference type="SAM" id="Phobius"/>
    </source>
</evidence>
<feature type="transmembrane region" description="Helical" evidence="6">
    <location>
        <begin position="476"/>
        <end position="499"/>
    </location>
</feature>
<evidence type="ECO:0000259" key="7">
    <source>
        <dbReference type="PROSITE" id="PS50850"/>
    </source>
</evidence>
<evidence type="ECO:0000256" key="3">
    <source>
        <dbReference type="ARBA" id="ARBA00022989"/>
    </source>
</evidence>
<evidence type="ECO:0000256" key="5">
    <source>
        <dbReference type="SAM" id="MobiDB-lite"/>
    </source>
</evidence>
<feature type="transmembrane region" description="Helical" evidence="6">
    <location>
        <begin position="388"/>
        <end position="407"/>
    </location>
</feature>
<protein>
    <recommendedName>
        <fullName evidence="7">Major facilitator superfamily (MFS) profile domain-containing protein</fullName>
    </recommendedName>
</protein>